<evidence type="ECO:0000313" key="5">
    <source>
        <dbReference type="Proteomes" id="UP001293593"/>
    </source>
</evidence>
<organism evidence="4 5">
    <name type="scientific">Acacia crassicarpa</name>
    <name type="common">northern wattle</name>
    <dbReference type="NCBI Taxonomy" id="499986"/>
    <lineage>
        <taxon>Eukaryota</taxon>
        <taxon>Viridiplantae</taxon>
        <taxon>Streptophyta</taxon>
        <taxon>Embryophyta</taxon>
        <taxon>Tracheophyta</taxon>
        <taxon>Spermatophyta</taxon>
        <taxon>Magnoliopsida</taxon>
        <taxon>eudicotyledons</taxon>
        <taxon>Gunneridae</taxon>
        <taxon>Pentapetalae</taxon>
        <taxon>rosids</taxon>
        <taxon>fabids</taxon>
        <taxon>Fabales</taxon>
        <taxon>Fabaceae</taxon>
        <taxon>Caesalpinioideae</taxon>
        <taxon>mimosoid clade</taxon>
        <taxon>Acacieae</taxon>
        <taxon>Acacia</taxon>
    </lineage>
</organism>
<name>A0AAE1JN77_9FABA</name>
<dbReference type="AlphaFoldDB" id="A0AAE1JN77"/>
<proteinExistence type="predicted"/>
<keyword evidence="5" id="KW-1185">Reference proteome</keyword>
<dbReference type="Proteomes" id="UP001293593">
    <property type="component" value="Unassembled WGS sequence"/>
</dbReference>
<dbReference type="InterPro" id="IPR040244">
    <property type="entry name" value="EDR4-like"/>
</dbReference>
<feature type="region of interest" description="Disordered" evidence="1">
    <location>
        <begin position="697"/>
        <end position="728"/>
    </location>
</feature>
<dbReference type="InterPro" id="IPR055126">
    <property type="entry name" value="EDR4-like_N"/>
</dbReference>
<feature type="region of interest" description="Disordered" evidence="1">
    <location>
        <begin position="228"/>
        <end position="258"/>
    </location>
</feature>
<feature type="compositionally biased region" description="Polar residues" evidence="1">
    <location>
        <begin position="240"/>
        <end position="257"/>
    </location>
</feature>
<dbReference type="EMBL" id="JAWXYG010000004">
    <property type="protein sequence ID" value="KAK4273750.1"/>
    <property type="molecule type" value="Genomic_DNA"/>
</dbReference>
<accession>A0AAE1JN77</accession>
<feature type="domain" description="Probable zinc-ribbon" evidence="2">
    <location>
        <begin position="655"/>
        <end position="693"/>
    </location>
</feature>
<feature type="compositionally biased region" description="Polar residues" evidence="1">
    <location>
        <begin position="697"/>
        <end position="727"/>
    </location>
</feature>
<evidence type="ECO:0000259" key="2">
    <source>
        <dbReference type="Pfam" id="PF11331"/>
    </source>
</evidence>
<sequence>MTGELATKLRLVRCPKCRLLLPELPHFDVYKCGGCGATLQAKRRKSEEVNSESSSHESQKTPRNSSGLVSEDTFCKKEQLVFSIENVERTTTAAAASSGEFSLDDNCRKSQNQNGLGVNDLGTKATECSSIENAGRDQGERGECNGEQLAISNLSDEDLEYEMDASEHSGIKINWHEVSNECCSTRLTTCEVKANDANLQLAGPKELNNDILLLKGLEEELYSATREPNIKSDIPGGAKSTANTTERSSTSKSTANVASEKASISHITACIGQGHATSDNHVISSTQLLKQSQSSINISFERRRSTDISDATEVINLGSEFSGTLGELSNSPTTRSSHAYDGSVSSYDEVDELIPGYQHLNPLDNTNSVVDDVSDERPRMSRILVDSMTYGDSKAHQRLNFSSDFPSENHHVMKAVDRNEFQSKMPFHYSGPQSVYESGSPPNQLLDEIYCSSTFLPSDTCEDPDQEKMKLLRMIYILQDQLSRSSFVNEETNGRLPSSTYKGKHTLPFLSHDLQEERFHQALDYLLKCDGKCNHGINQGQRHKLSLNPGSAEATSSTNHVPLSCLHCFLQEWQCPAELPPYVCQHEGPCRYHHGHNYCSPHYSYPLIPRWIINSKTSLYSCETKSDYQMHQAYEAKKYPRDKQNLANRHVRPVAGGAPFVTCHHCFRLLQLPADFLLKLKCGSCSEVIKFSLMKSSETGKPNDQSKVVNGSNRPSEPDANRSNSSPAVPFPYSDNYGLSASKSCFSEDPFSLSAFRSLHGWGYDHSVSGGMSEAITEKEKIASSHLINNPIGTSRSAGLVSNVSMSKKVSSQMDARAPPPPRSSPLHQLMGYTSFSQVIRGAK</sequence>
<dbReference type="PANTHER" id="PTHR31105:SF38">
    <property type="entry name" value="PROTEIN ENHANCED DISEASE RESISTANCE 4"/>
    <property type="match status" value="1"/>
</dbReference>
<evidence type="ECO:0000256" key="1">
    <source>
        <dbReference type="SAM" id="MobiDB-lite"/>
    </source>
</evidence>
<evidence type="ECO:0000313" key="4">
    <source>
        <dbReference type="EMBL" id="KAK4273750.1"/>
    </source>
</evidence>
<dbReference type="GO" id="GO:1900150">
    <property type="term" value="P:regulation of defense response to fungus"/>
    <property type="evidence" value="ECO:0007669"/>
    <property type="project" value="InterPro"/>
</dbReference>
<dbReference type="PANTHER" id="PTHR31105">
    <property type="entry name" value="EXTRA-LARGE G-PROTEIN-LIKE"/>
    <property type="match status" value="1"/>
</dbReference>
<feature type="domain" description="Enhanced disease resistance 4-like N-terminal" evidence="3">
    <location>
        <begin position="8"/>
        <end position="41"/>
    </location>
</feature>
<evidence type="ECO:0008006" key="6">
    <source>
        <dbReference type="Google" id="ProtNLM"/>
    </source>
</evidence>
<dbReference type="Pfam" id="PF22910">
    <property type="entry name" value="EDR4-like_1st"/>
    <property type="match status" value="1"/>
</dbReference>
<reference evidence="4" key="1">
    <citation type="submission" date="2023-10" db="EMBL/GenBank/DDBJ databases">
        <title>Chromosome-level genome of the transformable northern wattle, Acacia crassicarpa.</title>
        <authorList>
            <person name="Massaro I."/>
            <person name="Sinha N.R."/>
            <person name="Poethig S."/>
            <person name="Leichty A.R."/>
        </authorList>
    </citation>
    <scope>NUCLEOTIDE SEQUENCE</scope>
    <source>
        <strain evidence="4">Acra3RX</strain>
        <tissue evidence="4">Leaf</tissue>
    </source>
</reference>
<gene>
    <name evidence="4" type="ORF">QN277_017086</name>
</gene>
<feature type="region of interest" description="Disordered" evidence="1">
    <location>
        <begin position="46"/>
        <end position="70"/>
    </location>
</feature>
<dbReference type="InterPro" id="IPR021480">
    <property type="entry name" value="Zinc_ribbon_12"/>
</dbReference>
<protein>
    <recommendedName>
        <fullName evidence="6">Zinc-ribbon domain-containing protein</fullName>
    </recommendedName>
</protein>
<comment type="caution">
    <text evidence="4">The sequence shown here is derived from an EMBL/GenBank/DDBJ whole genome shotgun (WGS) entry which is preliminary data.</text>
</comment>
<dbReference type="Pfam" id="PF11331">
    <property type="entry name" value="Zn_ribbon_12"/>
    <property type="match status" value="1"/>
</dbReference>
<evidence type="ECO:0000259" key="3">
    <source>
        <dbReference type="Pfam" id="PF22910"/>
    </source>
</evidence>